<dbReference type="RefSeq" id="XP_028545248.1">
    <property type="nucleotide sequence ID" value="XM_028689447.1"/>
</dbReference>
<proteinExistence type="predicted"/>
<name>A0A1Y1JJI1_PLAGO</name>
<feature type="coiled-coil region" evidence="1">
    <location>
        <begin position="2217"/>
        <end position="2251"/>
    </location>
</feature>
<dbReference type="Proteomes" id="UP000195521">
    <property type="component" value="Unassembled WGS sequence"/>
</dbReference>
<dbReference type="EMBL" id="BDQF01000013">
    <property type="protein sequence ID" value="GAW82659.1"/>
    <property type="molecule type" value="Genomic_DNA"/>
</dbReference>
<evidence type="ECO:0000256" key="1">
    <source>
        <dbReference type="SAM" id="Coils"/>
    </source>
</evidence>
<dbReference type="OrthoDB" id="382071at2759"/>
<feature type="region of interest" description="Disordered" evidence="2">
    <location>
        <begin position="1706"/>
        <end position="1752"/>
    </location>
</feature>
<protein>
    <submittedName>
        <fullName evidence="3">Uncharacterized protein</fullName>
    </submittedName>
</protein>
<comment type="caution">
    <text evidence="3">The sequence shown here is derived from an EMBL/GenBank/DDBJ whole genome shotgun (WGS) entry which is preliminary data.</text>
</comment>
<dbReference type="OMA" id="CDKYLFK"/>
<feature type="region of interest" description="Disordered" evidence="2">
    <location>
        <begin position="2574"/>
        <end position="2616"/>
    </location>
</feature>
<feature type="compositionally biased region" description="Basic and acidic residues" evidence="2">
    <location>
        <begin position="1711"/>
        <end position="1746"/>
    </location>
</feature>
<gene>
    <name evidence="3" type="ORF">PGO_126570</name>
</gene>
<feature type="compositionally biased region" description="Basic and acidic residues" evidence="2">
    <location>
        <begin position="2574"/>
        <end position="2598"/>
    </location>
</feature>
<reference evidence="4" key="1">
    <citation type="submission" date="2017-04" db="EMBL/GenBank/DDBJ databases">
        <title>Plasmodium gonderi genome.</title>
        <authorList>
            <person name="Arisue N."/>
            <person name="Honma H."/>
            <person name="Kawai S."/>
            <person name="Tougan T."/>
            <person name="Tanabe K."/>
            <person name="Horii T."/>
        </authorList>
    </citation>
    <scope>NUCLEOTIDE SEQUENCE [LARGE SCALE GENOMIC DNA]</scope>
    <source>
        <strain evidence="4">ATCC 30045</strain>
    </source>
</reference>
<accession>A0A1Y1JJI1</accession>
<dbReference type="GeneID" id="39749396"/>
<keyword evidence="4" id="KW-1185">Reference proteome</keyword>
<feature type="compositionally biased region" description="Basic and acidic residues" evidence="2">
    <location>
        <begin position="282"/>
        <end position="295"/>
    </location>
</feature>
<feature type="region of interest" description="Disordered" evidence="2">
    <location>
        <begin position="282"/>
        <end position="303"/>
    </location>
</feature>
<feature type="compositionally biased region" description="Low complexity" evidence="2">
    <location>
        <begin position="655"/>
        <end position="666"/>
    </location>
</feature>
<feature type="coiled-coil region" evidence="1">
    <location>
        <begin position="142"/>
        <end position="215"/>
    </location>
</feature>
<evidence type="ECO:0000313" key="4">
    <source>
        <dbReference type="Proteomes" id="UP000195521"/>
    </source>
</evidence>
<organism evidence="3 4">
    <name type="scientific">Plasmodium gonderi</name>
    <dbReference type="NCBI Taxonomy" id="77519"/>
    <lineage>
        <taxon>Eukaryota</taxon>
        <taxon>Sar</taxon>
        <taxon>Alveolata</taxon>
        <taxon>Apicomplexa</taxon>
        <taxon>Aconoidasida</taxon>
        <taxon>Haemosporida</taxon>
        <taxon>Plasmodiidae</taxon>
        <taxon>Plasmodium</taxon>
        <taxon>Plasmodium (Plasmodium)</taxon>
    </lineage>
</organism>
<feature type="compositionally biased region" description="Basic and acidic residues" evidence="2">
    <location>
        <begin position="667"/>
        <end position="774"/>
    </location>
</feature>
<feature type="region of interest" description="Disordered" evidence="2">
    <location>
        <begin position="648"/>
        <end position="774"/>
    </location>
</feature>
<keyword evidence="1" id="KW-0175">Coiled coil</keyword>
<sequence length="2616" mass="309112">MLMPKCFTLIPAEDKNLENLVNELSQSKKSIRKIQNYGALERSSEGISIYGDNGNIKIQKLIIPTDAPRQNVNTKIKECSFRKKENSTKKYSAILFSKNTKSTLDFNKDTNETKLNTTNSKFDLSNIKENMLFQRIFKTIEKENIKTKNEKLKDKSEKLKHLNQNFENQNAKRKNLNEENKDHLTESIIQFKKVLNDKKKTYSTLKIKTRRLEREIDAFTPYPDKEDECYNTHIKCENENSNSIFNNNIDKRKEKRSRIKTVNEMENKEKSLIDEHVNENVSKEKPYQKSQEKYAKKTTHRKSNSDKEYSSIIYNGNNLIYEKSATTSHLCIKHSNVHPQKVDINEDTYHQFSSADVIGNGTYNKRKKVLPKHEERSKCSSTDDDKLDDQYYIHSCRSNFSETSYDNYTKHKNNFGTIKKKGKMYEQVNEENTDKCKYKDRNGRRRRRRRKKKKKKKIINPNNKMFIFKNTLNYINRDMFQNSEKSITRAPTNERAHHKLNLIQKLGDENVLYKWDSSYYKKFQYIVLKKKRKKRNVRIFSQTIYNGIGIDIGKYTHATKRVLYKNDENARYSFHSEYVKSVKEDYHDHSSNISIQDIKESKNNFYDNQFYQNMFTPCEHVLKDRKYNDNIMDEMNAGSYKDINKNYPFENDLRNTSNDDNSPHNNNDVHRDRITTNDQTDDKTHDQRDDKIHDQTDDKTHDQRDDKTHDQRDDKTHDQRDDKTHDQRDDKTHDQRDDKTHDQRDEKTHDQRDDKTHDQRDEKTHDQKHDEVYENKVQMHISKNEEDVNITCVDTKNKKNIRENKINYSDGIIKKELSSSNCALKKDAKINNSNGEISNLFNSIMLNNVMDDNVKKSYTISNAPCAETCEKLKGSKTFYTKNSTMKENCLNNLLNASNTVMLNEKKFDSHRRESIESIKEHKRYAHYLSNDMHNDSNRDMHNYEHDNNEGNKHILLEILSFYHRCKYKLNFLLLEEYNYLNSMRDYLRKNINTDVKMKIDDTTKEGFTQECDGDDKILINELLYQINGCMSEGNKLYDSHDEGDVLTNKIRKNGGKECKEHIFHEIHKDKTNLHKICIQTDKRIKRIEDYLNKTKKGHLEKKSGMVLKNEIPFAKSTSNGCMKKKGVQFFKGNSINNTDYPFRHGHITNFIRNEGEKNDIIRKKKNKFLHRGYSILTNSLNKKAFISSIARNKIRVRKSGSFKNHHSGEIYLKYKSAYLMKLSKYFLQNSRQLYTKYSISPNYLLRNLEYASTNIFHFYNKKKLHLKRFFDFFSYNKHVSYMKTHTCYYDILYDKKKGDFCKKFKNSSQLFIKPYYEQEDKFDQNANKKYLHFIDDNGITKNNSSNKNIHVDKKKKTRKNLNRNTSQDAHNMYVTRTNSEFSNSSDSAYCEDDCFSPTKVSTDMEIKHYNNNISCTVDKDNTKKMNDNITFANLRSNQDNNPSVCNSMSRGKCSWSGKITYDNSTYILGNSKYTNTQSEYNIPKKGKNRHHKNICINNITDNTKMYLNKENPYFKNLNLVNEKEKYEHIYDDTTRIKSFIHSSKCINSLDIINDFTLNDNNAPEENKFFTNFDIKPNNHIEDTKEKNFQIQDKTEHIVNSIRLKHTNNYFNMYNKGKNEGRKHSENFDLHNDLDNSSMNSKRIYKIDHIARKECCINIYENNYDADDSAKRRKNMDQLNCSYDKIVNSLCNSRGMMVQRNFETGKNCKKREKSENQGESKKYEKSENHEESEEQEKKAKVEEHEAGKNGNHKLFKPWIDNFNEYGEHSMGSNDIRRCNDKHRIEEKKVNNIQCKKFNTLELDNTATDDSLNSCAMYVITNNYDYSCNKGEKLKKTKQCNTNTLYNETVTNENDIAQENATWIEKETRKGNPLQKKFISGRIHNMQIQEIEKDHNDYLRKSENIVSSMELSTPNVEGHVLRNTALDEINFNHEKENCDKNEHLNFIKNENYNSYCDMMDTLGNMVKEENYEMFNEHKSDSEKELTKRDKNLKTYDYNLDEQTCFSNFLSANTEGNYFGIPQDKKHNLRKLKCDISELLYTDTSPLCSLHINDLQKSESDEKEYIKKKRDISHAYKNKGSCKTLSNDDNTTHTKYKGKINSFNKNHFKYLLSNNELSHNFNLTNENWNLSEKSNSNYVSHKIVNTKKLDQIIEKIRKWNEYISNNVNYIQCAFCDKYLFKLENYTYSDILNLSKNESIMKEKYTCSICKHKIKMLNKYNNDLKFRMEKSKKNREGFEDELNDSKKDIHNYKENCIIEYLKKENLDNSSKTNCSGTNTLINPIQKNESLNNNIVQKVEIPNRRNESEIFYFPTNCNNDYIPCSLKSDSEKDESLFQNRNLCDSGNFTIFYDTTSNGKHDNNMNSSLLHFPNVYSTSSIANRSTNDNSEDVLNEKGENDIKCDSITGYPTNNNINDRMSYPQVEENKNHLKSITELKNAFCNYKNVANNGSSNCSRRRMCDMYYLGTDHMISNVRNNPSLNKNDVHYIYDNNDIFNVNTNEHNFRTDYNKIISKEAIGDHMDKSFLNVFNTNSEDNEMVEQERGKLCTLNEIPDHKFEHIYNSHMARMKQTSKVIYDRENTNENRDKTKDENCTNDKGSNVEKKKKKKRDKIKRHEKEVM</sequence>
<evidence type="ECO:0000313" key="3">
    <source>
        <dbReference type="EMBL" id="GAW82659.1"/>
    </source>
</evidence>
<evidence type="ECO:0000256" key="2">
    <source>
        <dbReference type="SAM" id="MobiDB-lite"/>
    </source>
</evidence>
<feature type="compositionally biased region" description="Basic residues" evidence="2">
    <location>
        <begin position="2599"/>
        <end position="2608"/>
    </location>
</feature>